<evidence type="ECO:0000256" key="1">
    <source>
        <dbReference type="ARBA" id="ARBA00004141"/>
    </source>
</evidence>
<feature type="transmembrane region" description="Helical" evidence="7">
    <location>
        <begin position="449"/>
        <end position="469"/>
    </location>
</feature>
<dbReference type="SUPFAM" id="SSF55073">
    <property type="entry name" value="Nucleotide cyclase"/>
    <property type="match status" value="1"/>
</dbReference>
<dbReference type="SMART" id="SM00044">
    <property type="entry name" value="CYCc"/>
    <property type="match status" value="1"/>
</dbReference>
<dbReference type="InterPro" id="IPR029787">
    <property type="entry name" value="Nucleotide_cyclase"/>
</dbReference>
<dbReference type="GO" id="GO:0004016">
    <property type="term" value="F:adenylate cyclase activity"/>
    <property type="evidence" value="ECO:0007669"/>
    <property type="project" value="TreeGrafter"/>
</dbReference>
<dbReference type="Gene3D" id="3.30.70.1230">
    <property type="entry name" value="Nucleotide cyclase"/>
    <property type="match status" value="1"/>
</dbReference>
<keyword evidence="5 7" id="KW-0472">Membrane</keyword>
<dbReference type="Gene3D" id="1.10.1300.10">
    <property type="entry name" value="3'5'-cyclic nucleotide phosphodiesterase, catalytic domain"/>
    <property type="match status" value="1"/>
</dbReference>
<dbReference type="Pfam" id="PF00211">
    <property type="entry name" value="Guanylate_cyc"/>
    <property type="match status" value="1"/>
</dbReference>
<dbReference type="GO" id="GO:0005886">
    <property type="term" value="C:plasma membrane"/>
    <property type="evidence" value="ECO:0007669"/>
    <property type="project" value="TreeGrafter"/>
</dbReference>
<feature type="transmembrane region" description="Helical" evidence="7">
    <location>
        <begin position="484"/>
        <end position="507"/>
    </location>
</feature>
<accession>A0A9N8HDE6</accession>
<gene>
    <name evidence="10" type="ORF">SEMRO_456_G146760.1</name>
</gene>
<evidence type="ECO:0000313" key="10">
    <source>
        <dbReference type="EMBL" id="CAB9510863.1"/>
    </source>
</evidence>
<name>A0A9N8HDE6_9STRA</name>
<protein>
    <submittedName>
        <fullName evidence="10">Receptor-type guanylate cyclase gcy</fullName>
    </submittedName>
</protein>
<dbReference type="PANTHER" id="PTHR11920:SF335">
    <property type="entry name" value="GUANYLATE CYCLASE"/>
    <property type="match status" value="1"/>
</dbReference>
<evidence type="ECO:0000259" key="9">
    <source>
        <dbReference type="PROSITE" id="PS50259"/>
    </source>
</evidence>
<dbReference type="InterPro" id="IPR050401">
    <property type="entry name" value="Cyclic_nucleotide_synthase"/>
</dbReference>
<feature type="transmembrane region" description="Helical" evidence="7">
    <location>
        <begin position="513"/>
        <end position="533"/>
    </location>
</feature>
<evidence type="ECO:0000256" key="7">
    <source>
        <dbReference type="SAM" id="Phobius"/>
    </source>
</evidence>
<feature type="transmembrane region" description="Helical" evidence="7">
    <location>
        <begin position="553"/>
        <end position="577"/>
    </location>
</feature>
<dbReference type="InterPro" id="IPR002073">
    <property type="entry name" value="PDEase_catalytic_dom"/>
</dbReference>
<dbReference type="GO" id="GO:0001653">
    <property type="term" value="F:peptide receptor activity"/>
    <property type="evidence" value="ECO:0007669"/>
    <property type="project" value="TreeGrafter"/>
</dbReference>
<dbReference type="SUPFAM" id="SSF109604">
    <property type="entry name" value="HD-domain/PDEase-like"/>
    <property type="match status" value="1"/>
</dbReference>
<keyword evidence="3" id="KW-0547">Nucleotide-binding</keyword>
<dbReference type="InterPro" id="IPR036971">
    <property type="entry name" value="PDEase_catalytic_dom_sf"/>
</dbReference>
<dbReference type="Pfam" id="PF00233">
    <property type="entry name" value="PDEase_I"/>
    <property type="match status" value="1"/>
</dbReference>
<dbReference type="OrthoDB" id="432756at2759"/>
<evidence type="ECO:0000256" key="2">
    <source>
        <dbReference type="ARBA" id="ARBA00022692"/>
    </source>
</evidence>
<comment type="caution">
    <text evidence="10">The sequence shown here is derived from an EMBL/GenBank/DDBJ whole genome shotgun (WGS) entry which is preliminary data.</text>
</comment>
<feature type="transmembrane region" description="Helical" evidence="7">
    <location>
        <begin position="618"/>
        <end position="638"/>
    </location>
</feature>
<dbReference type="InterPro" id="IPR001054">
    <property type="entry name" value="A/G_cyclase"/>
</dbReference>
<dbReference type="Pfam" id="PF00003">
    <property type="entry name" value="7tm_3"/>
    <property type="match status" value="1"/>
</dbReference>
<keyword evidence="2 7" id="KW-0812">Transmembrane</keyword>
<reference evidence="10" key="1">
    <citation type="submission" date="2020-06" db="EMBL/GenBank/DDBJ databases">
        <authorList>
            <consortium name="Plant Systems Biology data submission"/>
        </authorList>
    </citation>
    <scope>NUCLEOTIDE SEQUENCE</scope>
    <source>
        <strain evidence="10">D6</strain>
    </source>
</reference>
<evidence type="ECO:0000256" key="5">
    <source>
        <dbReference type="ARBA" id="ARBA00023136"/>
    </source>
</evidence>
<keyword evidence="4 7" id="KW-1133">Transmembrane helix</keyword>
<evidence type="ECO:0000256" key="4">
    <source>
        <dbReference type="ARBA" id="ARBA00022989"/>
    </source>
</evidence>
<dbReference type="PROSITE" id="PS50125">
    <property type="entry name" value="GUANYLATE_CYCLASE_2"/>
    <property type="match status" value="1"/>
</dbReference>
<keyword evidence="6" id="KW-0456">Lyase</keyword>
<dbReference type="GO" id="GO:0004930">
    <property type="term" value="F:G protein-coupled receptor activity"/>
    <property type="evidence" value="ECO:0007669"/>
    <property type="project" value="InterPro"/>
</dbReference>
<keyword evidence="10" id="KW-0675">Receptor</keyword>
<dbReference type="PANTHER" id="PTHR11920">
    <property type="entry name" value="GUANYLYL CYCLASE"/>
    <property type="match status" value="1"/>
</dbReference>
<proteinExistence type="predicted"/>
<dbReference type="GO" id="GO:0004114">
    <property type="term" value="F:3',5'-cyclic-nucleotide phosphodiesterase activity"/>
    <property type="evidence" value="ECO:0007669"/>
    <property type="project" value="InterPro"/>
</dbReference>
<feature type="transmembrane region" description="Helical" evidence="7">
    <location>
        <begin position="650"/>
        <end position="671"/>
    </location>
</feature>
<dbReference type="CDD" id="cd07302">
    <property type="entry name" value="CHD"/>
    <property type="match status" value="1"/>
</dbReference>
<organism evidence="10 11">
    <name type="scientific">Seminavis robusta</name>
    <dbReference type="NCBI Taxonomy" id="568900"/>
    <lineage>
        <taxon>Eukaryota</taxon>
        <taxon>Sar</taxon>
        <taxon>Stramenopiles</taxon>
        <taxon>Ochrophyta</taxon>
        <taxon>Bacillariophyta</taxon>
        <taxon>Bacillariophyceae</taxon>
        <taxon>Bacillariophycidae</taxon>
        <taxon>Naviculales</taxon>
        <taxon>Naviculaceae</taxon>
        <taxon>Seminavis</taxon>
    </lineage>
</organism>
<sequence length="1402" mass="158766">MGFCRRSSMDYTEVRLGSGNWESVNMNEYLVQILLSELMDVPTSIEGGEPDVNINLYQENSNFDFWNVKVDVFRHPEMSTAGRVDDCRMVTTDPENYEPCYHVYPEIWWQSKKDLPFPEMESLLDLGVLSTLAIYIPKFALQRDTSLNSFIGLRGEDNRRKLAETFKSPTRWGDYCKEVSPTNCTIPDPIAERAPLEEDEEMLFFSAGVYNGHFRMTQDCDANPECAGDFINIACDWTTYALQQIYHNDIALEMRGPLASGGYSYDEQVQIYAAANATKEAVMVLMYDTDTPYSEWLGTDAEMTRVNFAPPTQKCFDSRITSTDTCNPDATPEQLYGSPDGACDTSAQALKKMLSYAFHRITIGDDIAEEFQSPAYEAFQSYQISELSYSEIFQMWKSRGTDPWGYDLRDAVCQFFVQNLDVFQAFVPESHPRVVVEAETSKTSGLMEAALGIAAVAVILVIVSLLVAFRKRKTKVLYHTQNEFLNLILSGMLIVSIGAILLTVAVADWTCALLPWVINLGWVLQLVPLYCRISGISELATSGKQMERVRLNIKWLCTNVAVVAFVLVAFLVTWVLLDTPEKTFEYEMSTDKTPQGETIIMAYPYCGSVESYWIIPVFGWRALLVIPSCMIAVLASRVKEDLNDTHTMSKALYTHAVSLSLEVICFLGLYGSSNSDLMGYTSVIFSTDTIVSLAVYVVPKFLNSGQEVDDEPLPDVFVHTTIALLEVDGFTAWSSVREPVQVFQFLEQLYGYFDKLAEKHGVYKIQTVSELYISATGIPTCQGNHCILMASFAIDCLKKMPKVVKNMEVHFGPDTSGPVTGGFLKGKGERFQIVGDTVTTAQLIQKHSLRNRIHLSQATAELLIQANKRAWVMEREDPVDTEEKGTMKTYWLVKGSHREYDMPERHSCYESIPSDEAEDDIKFSKLKNEERWVEFNVETFKGLLKQIIARRDGSLSNLTSSNHLLHPSRVPEANMPLEEVKEVIMLPSFDKRAARRQLDFDKVEIQENVVFQLREYISIVASCYNDNPFHNFAHASYVVMAIKKYMNRIIAASEMDVGHAVEERVRSSVQAAIHSHTYGKELKTNDLWEMVQLHSSHTKTFRSVKQKGITSDPLTQFACVFSALIHDVDHPGVPNPQLVREDKEVAERFKARSVAEQKSFVVSWNLLMEERFSALLSTICSTPKELQRFRQLVINSVMATDLGDKQLKELRNGRWEKAFATSDESSSLNTGGSSDTLSSCADLESGRERTCIQINRKATIVIEHLIQAADVAHMSQHWAIYRKWNRLLFREMYKAWREGRAEHNPAEDWYKGEIGFFDFYIVPLSRKLRDCGVFGPTSDENYNYATNNRNMWVQEGQGIVKVLLAEVEMEYSKMPEMYPGDDDIERAFPLVAGPSIPTPPSA</sequence>
<evidence type="ECO:0000256" key="6">
    <source>
        <dbReference type="ARBA" id="ARBA00023239"/>
    </source>
</evidence>
<feature type="domain" description="Guanylate cyclase" evidence="8">
    <location>
        <begin position="721"/>
        <end position="845"/>
    </location>
</feature>
<evidence type="ECO:0000313" key="11">
    <source>
        <dbReference type="Proteomes" id="UP001153069"/>
    </source>
</evidence>
<keyword evidence="11" id="KW-1185">Reference proteome</keyword>
<dbReference type="GO" id="GO:0007168">
    <property type="term" value="P:receptor guanylyl cyclase signaling pathway"/>
    <property type="evidence" value="ECO:0007669"/>
    <property type="project" value="TreeGrafter"/>
</dbReference>
<dbReference type="GO" id="GO:0035556">
    <property type="term" value="P:intracellular signal transduction"/>
    <property type="evidence" value="ECO:0007669"/>
    <property type="project" value="InterPro"/>
</dbReference>
<dbReference type="GO" id="GO:0004383">
    <property type="term" value="F:guanylate cyclase activity"/>
    <property type="evidence" value="ECO:0007669"/>
    <property type="project" value="TreeGrafter"/>
</dbReference>
<evidence type="ECO:0000256" key="3">
    <source>
        <dbReference type="ARBA" id="ARBA00022741"/>
    </source>
</evidence>
<comment type="subcellular location">
    <subcellularLocation>
        <location evidence="1">Membrane</location>
        <topology evidence="1">Multi-pass membrane protein</topology>
    </subcellularLocation>
</comment>
<dbReference type="EMBL" id="CAICTM010000455">
    <property type="protein sequence ID" value="CAB9510863.1"/>
    <property type="molecule type" value="Genomic_DNA"/>
</dbReference>
<dbReference type="Proteomes" id="UP001153069">
    <property type="component" value="Unassembled WGS sequence"/>
</dbReference>
<dbReference type="InterPro" id="IPR017978">
    <property type="entry name" value="GPCR_3_C"/>
</dbReference>
<evidence type="ECO:0000259" key="8">
    <source>
        <dbReference type="PROSITE" id="PS50125"/>
    </source>
</evidence>
<feature type="domain" description="G-protein coupled receptors family 3 profile" evidence="9">
    <location>
        <begin position="446"/>
        <end position="700"/>
    </location>
</feature>
<dbReference type="PROSITE" id="PS50259">
    <property type="entry name" value="G_PROTEIN_RECEP_F3_4"/>
    <property type="match status" value="1"/>
</dbReference>
<dbReference type="GO" id="GO:0000166">
    <property type="term" value="F:nucleotide binding"/>
    <property type="evidence" value="ECO:0007669"/>
    <property type="project" value="UniProtKB-KW"/>
</dbReference>